<feature type="transmembrane region" description="Helical" evidence="7">
    <location>
        <begin position="229"/>
        <end position="250"/>
    </location>
</feature>
<reference evidence="9 10" key="1">
    <citation type="journal article" date="2019" name="Int. J. Syst. Evol. Microbiol.">
        <title>The Global Catalogue of Microorganisms (GCM) 10K type strain sequencing project: providing services to taxonomists for standard genome sequencing and annotation.</title>
        <authorList>
            <consortium name="The Broad Institute Genomics Platform"/>
            <consortium name="The Broad Institute Genome Sequencing Center for Infectious Disease"/>
            <person name="Wu L."/>
            <person name="Ma J."/>
        </authorList>
    </citation>
    <scope>NUCLEOTIDE SEQUENCE [LARGE SCALE GENOMIC DNA]</scope>
    <source>
        <strain evidence="9 10">JCM 4805</strain>
    </source>
</reference>
<feature type="compositionally biased region" description="Basic and acidic residues" evidence="6">
    <location>
        <begin position="464"/>
        <end position="474"/>
    </location>
</feature>
<name>A0ABN1B3D2_9ACTN</name>
<keyword evidence="5 7" id="KW-0472">Membrane</keyword>
<evidence type="ECO:0000256" key="2">
    <source>
        <dbReference type="ARBA" id="ARBA00022475"/>
    </source>
</evidence>
<dbReference type="InterPro" id="IPR007168">
    <property type="entry name" value="Phageshock_PspC_N"/>
</dbReference>
<evidence type="ECO:0000256" key="5">
    <source>
        <dbReference type="ARBA" id="ARBA00023136"/>
    </source>
</evidence>
<keyword evidence="2" id="KW-1003">Cell membrane</keyword>
<comment type="subcellular location">
    <subcellularLocation>
        <location evidence="1">Cell membrane</location>
        <topology evidence="1">Single-pass membrane protein</topology>
    </subcellularLocation>
</comment>
<sequence length="474" mass="49413">MRRSRTKVVGGVCGGLGRHWDLDPVIFRIVLAVLAVSSGIGLIVYGLAWLLIPMAGEDENEARRLLSGRVEGTALTAILVALVGCGLFLSVLGRGGGMAFTVMLALAVAGSAYWSKQRRTAAQGTGPVDPATAQAVADAPPETQAPPAPGSPSWWRDPLAKEDRPTGTHAGRTGYLWGPADTPPYEAATAGAYAAGPYRSRAHTDGPGTGATVRPDVRERRPKRAGRSIGGLTFLLALLAGAVATTATWRDASVPASLQAGLAAALVVFGLGLVLSAWRGRTGGGTVFMVVVTALLLGATAVLPRNITADWDVRTWLPSTAADVRPSYKLGAGRGHLDLSALRPERGQTIRTHAEVGAGLLRVTLPDGVRARVHIEVGFGDIQLPGETPDNPDNPDNSDNPDNIDVASDRSRTVTLPAHGLKKGERPRGTLDLRLEVGLGQAEVNHLPPTKPPRAPEAPAAPGTREEVADRAAA</sequence>
<evidence type="ECO:0000313" key="10">
    <source>
        <dbReference type="Proteomes" id="UP001500909"/>
    </source>
</evidence>
<evidence type="ECO:0000259" key="8">
    <source>
        <dbReference type="Pfam" id="PF04024"/>
    </source>
</evidence>
<evidence type="ECO:0000256" key="3">
    <source>
        <dbReference type="ARBA" id="ARBA00022692"/>
    </source>
</evidence>
<feature type="transmembrane region" description="Helical" evidence="7">
    <location>
        <begin position="98"/>
        <end position="115"/>
    </location>
</feature>
<feature type="transmembrane region" description="Helical" evidence="7">
    <location>
        <begin position="25"/>
        <end position="52"/>
    </location>
</feature>
<comment type="caution">
    <text evidence="9">The sequence shown here is derived from an EMBL/GenBank/DDBJ whole genome shotgun (WGS) entry which is preliminary data.</text>
</comment>
<feature type="region of interest" description="Disordered" evidence="6">
    <location>
        <begin position="198"/>
        <end position="224"/>
    </location>
</feature>
<feature type="region of interest" description="Disordered" evidence="6">
    <location>
        <begin position="381"/>
        <end position="410"/>
    </location>
</feature>
<feature type="compositionally biased region" description="Low complexity" evidence="6">
    <location>
        <begin position="389"/>
        <end position="403"/>
    </location>
</feature>
<evidence type="ECO:0000256" key="6">
    <source>
        <dbReference type="SAM" id="MobiDB-lite"/>
    </source>
</evidence>
<dbReference type="PANTHER" id="PTHR33885:SF3">
    <property type="entry name" value="PHAGE SHOCK PROTEIN C"/>
    <property type="match status" value="1"/>
</dbReference>
<evidence type="ECO:0000256" key="7">
    <source>
        <dbReference type="SAM" id="Phobius"/>
    </source>
</evidence>
<feature type="transmembrane region" description="Helical" evidence="7">
    <location>
        <begin position="256"/>
        <end position="278"/>
    </location>
</feature>
<keyword evidence="10" id="KW-1185">Reference proteome</keyword>
<protein>
    <submittedName>
        <fullName evidence="9">PspC domain-containing protein</fullName>
    </submittedName>
</protein>
<gene>
    <name evidence="9" type="ORF">GCM10010361_62670</name>
</gene>
<proteinExistence type="predicted"/>
<keyword evidence="3 7" id="KW-0812">Transmembrane</keyword>
<feature type="domain" description="Phage shock protein PspC N-terminal" evidence="8">
    <location>
        <begin position="2"/>
        <end position="54"/>
    </location>
</feature>
<dbReference type="EMBL" id="BAAABY010000045">
    <property type="protein sequence ID" value="GAA0488952.1"/>
    <property type="molecule type" value="Genomic_DNA"/>
</dbReference>
<feature type="region of interest" description="Disordered" evidence="6">
    <location>
        <begin position="121"/>
        <end position="178"/>
    </location>
</feature>
<dbReference type="Proteomes" id="UP001500909">
    <property type="component" value="Unassembled WGS sequence"/>
</dbReference>
<feature type="region of interest" description="Disordered" evidence="6">
    <location>
        <begin position="440"/>
        <end position="474"/>
    </location>
</feature>
<dbReference type="InterPro" id="IPR052027">
    <property type="entry name" value="PspC"/>
</dbReference>
<dbReference type="PANTHER" id="PTHR33885">
    <property type="entry name" value="PHAGE SHOCK PROTEIN C"/>
    <property type="match status" value="1"/>
</dbReference>
<evidence type="ECO:0000313" key="9">
    <source>
        <dbReference type="EMBL" id="GAA0488952.1"/>
    </source>
</evidence>
<keyword evidence="4 7" id="KW-1133">Transmembrane helix</keyword>
<evidence type="ECO:0000256" key="4">
    <source>
        <dbReference type="ARBA" id="ARBA00022989"/>
    </source>
</evidence>
<feature type="transmembrane region" description="Helical" evidence="7">
    <location>
        <begin position="73"/>
        <end position="92"/>
    </location>
</feature>
<organism evidence="9 10">
    <name type="scientific">Streptomyces olivaceiscleroticus</name>
    <dbReference type="NCBI Taxonomy" id="68245"/>
    <lineage>
        <taxon>Bacteria</taxon>
        <taxon>Bacillati</taxon>
        <taxon>Actinomycetota</taxon>
        <taxon>Actinomycetes</taxon>
        <taxon>Kitasatosporales</taxon>
        <taxon>Streptomycetaceae</taxon>
        <taxon>Streptomyces</taxon>
    </lineage>
</organism>
<feature type="transmembrane region" description="Helical" evidence="7">
    <location>
        <begin position="285"/>
        <end position="303"/>
    </location>
</feature>
<dbReference type="Pfam" id="PF04024">
    <property type="entry name" value="PspC"/>
    <property type="match status" value="1"/>
</dbReference>
<accession>A0ABN1B3D2</accession>
<evidence type="ECO:0000256" key="1">
    <source>
        <dbReference type="ARBA" id="ARBA00004162"/>
    </source>
</evidence>